<organism evidence="3 4">
    <name type="scientific">Subtercola vilae</name>
    <dbReference type="NCBI Taxonomy" id="2056433"/>
    <lineage>
        <taxon>Bacteria</taxon>
        <taxon>Bacillati</taxon>
        <taxon>Actinomycetota</taxon>
        <taxon>Actinomycetes</taxon>
        <taxon>Micrococcales</taxon>
        <taxon>Microbacteriaceae</taxon>
        <taxon>Subtercola</taxon>
    </lineage>
</organism>
<dbReference type="PANTHER" id="PTHR43157">
    <property type="entry name" value="PHOSPHATIDYLINOSITOL-GLYCAN BIOSYNTHESIS CLASS F PROTEIN-RELATED"/>
    <property type="match status" value="1"/>
</dbReference>
<evidence type="ECO:0000313" key="3">
    <source>
        <dbReference type="EMBL" id="TIH40630.1"/>
    </source>
</evidence>
<dbReference type="SUPFAM" id="SSF51735">
    <property type="entry name" value="NAD(P)-binding Rossmann-fold domains"/>
    <property type="match status" value="1"/>
</dbReference>
<dbReference type="EMBL" id="QYRT01000002">
    <property type="protein sequence ID" value="TIH40630.1"/>
    <property type="molecule type" value="Genomic_DNA"/>
</dbReference>
<dbReference type="InterPro" id="IPR036291">
    <property type="entry name" value="NAD(P)-bd_dom_sf"/>
</dbReference>
<dbReference type="OrthoDB" id="4577644at2"/>
<evidence type="ECO:0000313" key="4">
    <source>
        <dbReference type="Proteomes" id="UP000306192"/>
    </source>
</evidence>
<dbReference type="NCBIfam" id="NF004846">
    <property type="entry name" value="PRK06197.1"/>
    <property type="match status" value="1"/>
</dbReference>
<keyword evidence="4" id="KW-1185">Reference proteome</keyword>
<name>A0A4T2C8U0_9MICO</name>
<dbReference type="InterPro" id="IPR002347">
    <property type="entry name" value="SDR_fam"/>
</dbReference>
<dbReference type="CDD" id="cd05327">
    <property type="entry name" value="retinol-DH_like_SDR_c_like"/>
    <property type="match status" value="1"/>
</dbReference>
<dbReference type="InterPro" id="IPR020904">
    <property type="entry name" value="Sc_DH/Rdtase_CS"/>
</dbReference>
<proteinExistence type="inferred from homology"/>
<protein>
    <submittedName>
        <fullName evidence="3">SDR family NAD(P)-dependent oxidoreductase</fullName>
    </submittedName>
</protein>
<evidence type="ECO:0000256" key="1">
    <source>
        <dbReference type="ARBA" id="ARBA00006484"/>
    </source>
</evidence>
<keyword evidence="2" id="KW-0560">Oxidoreductase</keyword>
<dbReference type="GO" id="GO:0016491">
    <property type="term" value="F:oxidoreductase activity"/>
    <property type="evidence" value="ECO:0007669"/>
    <property type="project" value="UniProtKB-KW"/>
</dbReference>
<gene>
    <name evidence="3" type="ORF">D4765_01200</name>
</gene>
<comment type="caution">
    <text evidence="3">The sequence shown here is derived from an EMBL/GenBank/DDBJ whole genome shotgun (WGS) entry which is preliminary data.</text>
</comment>
<dbReference type="Proteomes" id="UP000306192">
    <property type="component" value="Unassembled WGS sequence"/>
</dbReference>
<reference evidence="3 4" key="1">
    <citation type="journal article" date="2019" name="Microorganisms">
        <title>Systematic Affiliation and Genome Analysis of Subtercola vilae DB165(T) with Particular Emphasis on Cold Adaptation of an Isolate from a High-Altitude Cold Volcano Lake.</title>
        <authorList>
            <person name="Villalobos A.S."/>
            <person name="Wiese J."/>
            <person name="Imhoff J.F."/>
            <person name="Dorador C."/>
            <person name="Keller A."/>
            <person name="Hentschel U."/>
        </authorList>
    </citation>
    <scope>NUCLEOTIDE SEQUENCE [LARGE SCALE GENOMIC DNA]</scope>
    <source>
        <strain evidence="3 4">DB165</strain>
    </source>
</reference>
<accession>A0A4T2C8U0</accession>
<dbReference type="PANTHER" id="PTHR43157:SF31">
    <property type="entry name" value="PHOSPHATIDYLINOSITOL-GLYCAN BIOSYNTHESIS CLASS F PROTEIN"/>
    <property type="match status" value="1"/>
</dbReference>
<dbReference type="AlphaFoldDB" id="A0A4T2C8U0"/>
<dbReference type="PROSITE" id="PS00061">
    <property type="entry name" value="ADH_SHORT"/>
    <property type="match status" value="1"/>
</dbReference>
<sequence length="335" mass="35439">MTSRWTTSNIPDQTGKTIIVTGANSGLGEATTNALATHGARVILACRDTDKGAAAAKKMNGDVTVRELDVADLDSVRSFADQTGQVDVLINNAGVMATPEQRTSDGFELQLGTNYLGHFALTGLLLPHITERVVMVSSLAHIIGRIDYDDPNWRTRSYRRWPAYGQSKLADLMFSYELHRRLQASGSTLRSIAVHPGLARTALHTHTDSVQSGLIAALTSVGQNSARGALPSLFAATAPDAASGHYYGPSGPGEIRGYPRPAFSTPASRNVQAAAALWDLSETLTDVHFLTPIPAGTESVPVGGAATGREKASWLTAGAVLGAAVLTVALRRSRR</sequence>
<dbReference type="Pfam" id="PF00106">
    <property type="entry name" value="adh_short"/>
    <property type="match status" value="1"/>
</dbReference>
<comment type="similarity">
    <text evidence="1">Belongs to the short-chain dehydrogenases/reductases (SDR) family.</text>
</comment>
<dbReference type="Gene3D" id="3.40.50.720">
    <property type="entry name" value="NAD(P)-binding Rossmann-like Domain"/>
    <property type="match status" value="1"/>
</dbReference>
<dbReference type="PRINTS" id="PR00081">
    <property type="entry name" value="GDHRDH"/>
</dbReference>
<evidence type="ECO:0000256" key="2">
    <source>
        <dbReference type="ARBA" id="ARBA00023002"/>
    </source>
</evidence>
<dbReference type="RefSeq" id="WP_136640402.1">
    <property type="nucleotide sequence ID" value="NZ_QYRT01000002.1"/>
</dbReference>